<evidence type="ECO:0000259" key="1">
    <source>
        <dbReference type="Pfam" id="PF03159"/>
    </source>
</evidence>
<dbReference type="GO" id="GO:0004534">
    <property type="term" value="F:5'-3' RNA exonuclease activity"/>
    <property type="evidence" value="ECO:0007669"/>
    <property type="project" value="TreeGrafter"/>
</dbReference>
<keyword evidence="3" id="KW-1185">Reference proteome</keyword>
<evidence type="ECO:0000313" key="3">
    <source>
        <dbReference type="Proteomes" id="UP000816034"/>
    </source>
</evidence>
<dbReference type="InterPro" id="IPR027073">
    <property type="entry name" value="5_3_exoribonuclease"/>
</dbReference>
<dbReference type="GO" id="GO:0000956">
    <property type="term" value="P:nuclear-transcribed mRNA catabolic process"/>
    <property type="evidence" value="ECO:0007669"/>
    <property type="project" value="TreeGrafter"/>
</dbReference>
<proteinExistence type="predicted"/>
<protein>
    <recommendedName>
        <fullName evidence="1">Xrn1 N-terminal domain-containing protein</fullName>
    </recommendedName>
</protein>
<dbReference type="GO" id="GO:0005634">
    <property type="term" value="C:nucleus"/>
    <property type="evidence" value="ECO:0007669"/>
    <property type="project" value="TreeGrafter"/>
</dbReference>
<gene>
    <name evidence="2" type="ORF">C9374_010326</name>
</gene>
<sequence length="803" mass="93405">MGISQFYKTLASLFGESYVTVKERLRNNRKSKSIPSWDTYDNIYFDFNTLLYKATHGSKKIMKLKKKHELLSKSSTSIEFEDEEGNVEEIQIEDEELISTDQQSEIPIETKMVFNTVVLDQVMRYLNHFHMRESIFIAIDGPAPRSKLLTQKSRRYLSSPTTNAGNTFVSFLNISEYDETVQLTPVQKIYLDLIQKNVIHERKEKKAISSTWFVPGTIFMEDTYLLLGHLGAILLGSGKFESKHSKGLTFYLSPAEREGEGEFKIIEHIYATNTKERHPKRDLIISGDSDFVLFALNLPPHRHVTLVKDMPSTYHLYDITKLKNIIATQCNTTSDQELSRVIKDITFLSMLSGNDYISRLKRYEPKQYLDEYIYIQQNHKERERQFLIDFDVENPHHMKINIPFLLKLHYGVKKAEDPSKKQKTPDVIALDVSENSIHNIPVKHVLSFLLTLLNMGQAVEEYEIIEPAIHKLTLRVGESVLVKSEGSSKTEAFKNACKKIFFSHEYGDLYEQVKARIHHFDTKEKFNQFLSFFFEEQVEKHLSAMKKVKLRVYEDESTSHIVIDYLAMCTWFMSYIHGKCLGFNQYYKSQNIPYMNDVIDLATKELEKGNTSLTITVPKTDDFILSPLECCVSSCVSYKNKHIVPIQEVREVLENSPVRYLFDIKEDFFHVLGDWTKEDTLSKIREAINEKLQQVPNKHDYSHLLEAQPTIKMTLDLNNAHHHLVSMPASTILPSYSQYNMNDHIVPCLKHIKVQAEASKPHQSYVDSYAFQELLLKRTNRSKLLEKGQQIRKFHTLLRRFIK</sequence>
<dbReference type="Proteomes" id="UP000816034">
    <property type="component" value="Unassembled WGS sequence"/>
</dbReference>
<dbReference type="AlphaFoldDB" id="A0AA88GG42"/>
<dbReference type="Gene3D" id="3.40.50.12390">
    <property type="match status" value="1"/>
</dbReference>
<dbReference type="PANTHER" id="PTHR12341:SF70">
    <property type="entry name" value="XRN1 N-TERMINAL DOMAIN-CONTAINING PROTEIN"/>
    <property type="match status" value="1"/>
</dbReference>
<dbReference type="EMBL" id="PYSW02000041">
    <property type="protein sequence ID" value="KAG2374952.1"/>
    <property type="molecule type" value="Genomic_DNA"/>
</dbReference>
<feature type="domain" description="Xrn1 N-terminal" evidence="1">
    <location>
        <begin position="1"/>
        <end position="66"/>
    </location>
</feature>
<dbReference type="GeneID" id="68102780"/>
<comment type="caution">
    <text evidence="2">The sequence shown here is derived from an EMBL/GenBank/DDBJ whole genome shotgun (WGS) entry which is preliminary data.</text>
</comment>
<dbReference type="InterPro" id="IPR004859">
    <property type="entry name" value="Xrn1_N"/>
</dbReference>
<dbReference type="Pfam" id="PF03159">
    <property type="entry name" value="XRN_N"/>
    <property type="match status" value="2"/>
</dbReference>
<dbReference type="PANTHER" id="PTHR12341">
    <property type="entry name" value="5'-&gt;3' EXORIBONUCLEASE"/>
    <property type="match status" value="1"/>
</dbReference>
<reference evidence="2 3" key="1">
    <citation type="journal article" date="2018" name="BMC Genomics">
        <title>The genome of Naegleria lovaniensis, the basis for a comparative approach to unravel pathogenicity factors of the human pathogenic amoeba N. fowleri.</title>
        <authorList>
            <person name="Liechti N."/>
            <person name="Schurch N."/>
            <person name="Bruggmann R."/>
            <person name="Wittwer M."/>
        </authorList>
    </citation>
    <scope>NUCLEOTIDE SEQUENCE [LARGE SCALE GENOMIC DNA]</scope>
    <source>
        <strain evidence="2 3">ATCC 30569</strain>
    </source>
</reference>
<dbReference type="RefSeq" id="XP_044544126.1">
    <property type="nucleotide sequence ID" value="XM_044685858.1"/>
</dbReference>
<dbReference type="GO" id="GO:0003723">
    <property type="term" value="F:RNA binding"/>
    <property type="evidence" value="ECO:0007669"/>
    <property type="project" value="TreeGrafter"/>
</dbReference>
<name>A0AA88GG42_NAELO</name>
<feature type="domain" description="Xrn1 N-terminal" evidence="1">
    <location>
        <begin position="103"/>
        <end position="299"/>
    </location>
</feature>
<dbReference type="GO" id="GO:0016075">
    <property type="term" value="P:rRNA catabolic process"/>
    <property type="evidence" value="ECO:0007669"/>
    <property type="project" value="TreeGrafter"/>
</dbReference>
<evidence type="ECO:0000313" key="2">
    <source>
        <dbReference type="EMBL" id="KAG2374952.1"/>
    </source>
</evidence>
<accession>A0AA88GG42</accession>
<organism evidence="2 3">
    <name type="scientific">Naegleria lovaniensis</name>
    <name type="common">Amoeba</name>
    <dbReference type="NCBI Taxonomy" id="51637"/>
    <lineage>
        <taxon>Eukaryota</taxon>
        <taxon>Discoba</taxon>
        <taxon>Heterolobosea</taxon>
        <taxon>Tetramitia</taxon>
        <taxon>Eutetramitia</taxon>
        <taxon>Vahlkampfiidae</taxon>
        <taxon>Naegleria</taxon>
    </lineage>
</organism>